<dbReference type="HOGENOM" id="CLU_2822508_0_0_0"/>
<evidence type="ECO:0000256" key="1">
    <source>
        <dbReference type="SAM" id="Phobius"/>
    </source>
</evidence>
<dbReference type="AlphaFoldDB" id="A3ZV99"/>
<name>A3ZV99_9BACT</name>
<keyword evidence="1" id="KW-0812">Transmembrane</keyword>
<organism evidence="2 3">
    <name type="scientific">Blastopirellula marina DSM 3645</name>
    <dbReference type="NCBI Taxonomy" id="314230"/>
    <lineage>
        <taxon>Bacteria</taxon>
        <taxon>Pseudomonadati</taxon>
        <taxon>Planctomycetota</taxon>
        <taxon>Planctomycetia</taxon>
        <taxon>Pirellulales</taxon>
        <taxon>Pirellulaceae</taxon>
        <taxon>Blastopirellula</taxon>
    </lineage>
</organism>
<protein>
    <submittedName>
        <fullName evidence="2">Uncharacterized protein</fullName>
    </submittedName>
</protein>
<keyword evidence="1" id="KW-0472">Membrane</keyword>
<keyword evidence="1" id="KW-1133">Transmembrane helix</keyword>
<reference evidence="2 3" key="1">
    <citation type="submission" date="2006-02" db="EMBL/GenBank/DDBJ databases">
        <authorList>
            <person name="Amann R."/>
            <person name="Ferriera S."/>
            <person name="Johnson J."/>
            <person name="Kravitz S."/>
            <person name="Halpern A."/>
            <person name="Remington K."/>
            <person name="Beeson K."/>
            <person name="Tran B."/>
            <person name="Rogers Y.-H."/>
            <person name="Friedman R."/>
            <person name="Venter J.C."/>
        </authorList>
    </citation>
    <scope>NUCLEOTIDE SEQUENCE [LARGE SCALE GENOMIC DNA]</scope>
    <source>
        <strain evidence="2 3">DSM 3645</strain>
    </source>
</reference>
<dbReference type="RefSeq" id="WP_002654030.1">
    <property type="nucleotide sequence ID" value="NZ_CH672377.1"/>
</dbReference>
<evidence type="ECO:0000313" key="2">
    <source>
        <dbReference type="EMBL" id="EAQ79245.1"/>
    </source>
</evidence>
<feature type="transmembrane region" description="Helical" evidence="1">
    <location>
        <begin position="6"/>
        <end position="24"/>
    </location>
</feature>
<comment type="caution">
    <text evidence="2">The sequence shown here is derived from an EMBL/GenBank/DDBJ whole genome shotgun (WGS) entry which is preliminary data.</text>
</comment>
<gene>
    <name evidence="2" type="ORF">DSM3645_02178</name>
</gene>
<evidence type="ECO:0000313" key="3">
    <source>
        <dbReference type="Proteomes" id="UP000004358"/>
    </source>
</evidence>
<dbReference type="EMBL" id="AANZ01000014">
    <property type="protein sequence ID" value="EAQ79245.1"/>
    <property type="molecule type" value="Genomic_DNA"/>
</dbReference>
<proteinExistence type="predicted"/>
<accession>A3ZV99</accession>
<dbReference type="Proteomes" id="UP000004358">
    <property type="component" value="Unassembled WGS sequence"/>
</dbReference>
<sequence length="66" mass="7045">MFHDVVVMISSVAAIEAVNGVMLFRGITRESGADHSGWENLDACFSSVASNFGDALSSEAKRIALR</sequence>